<evidence type="ECO:0000313" key="1">
    <source>
        <dbReference type="EMBL" id="KIY49786.1"/>
    </source>
</evidence>
<feature type="non-terminal residue" evidence="1">
    <location>
        <position position="1"/>
    </location>
</feature>
<dbReference type="InterPro" id="IPR015915">
    <property type="entry name" value="Kelch-typ_b-propeller"/>
</dbReference>
<sequence>SATGDKLYEVGRCDAAKESYLGEIRAIIGQEVFTMPGLPEQGVRRETYVKLDPINITTLMGCCVGMARCLYKEDELEAALWFLEEVSVLERNIYYAAPRPLYDWEPHGVNLPEMSRQISNAMTFASDIFLALGNTGASVDRRWMASYESGHFPQEHFDKLALMNQRGSMSTMMQFRHPDPERSPGQRLSHARLQVWGSWLRLHVKRPPSGSLDRFGHTCFIWKSRLFVAGGRKDSLGPFYRDLWCLDLQRLDSWRRLSDYPLPFGKTNIWVGWSTIPYENKAWMFNGRLDVDYFDLVEERWGSVRTTFEPTPADRKAGLTEKRFYPSSFVQDAAVQIIAGKMYVFGGTHRETNLGCNLFMELDLRTKTWRRLSGTPMTPAQAEDCPGPRRSAACWTNKEQDKFYLMFGQCDRHAAPNEPQAGEKEHAYKDMWIWLIREERWIRDRLSGNTPSSRAEMAYTYNPKLDRAIIFSGYNCELPTFVQGMAAPFNFTYYSDTFIYGHYPVERQAELGPPTMPKWKQVLTFGFPTYRCQAQLVSDPDTGKTYMWGGFTNSDYVPVRAGLVTRSFSDLWQLRIDEPGGCFEGIDLEEEVRTARAGPWQRCFACGAAGRCKKCGGTCNGRVYFCGPVCLKEGWKEHKQMHKCRKNA</sequence>
<name>A0A0D7AEI5_9AGAR</name>
<dbReference type="InterPro" id="IPR006652">
    <property type="entry name" value="Kelch_1"/>
</dbReference>
<protein>
    <submittedName>
        <fullName evidence="1">Uncharacterized protein</fullName>
    </submittedName>
</protein>
<dbReference type="SUPFAM" id="SSF117281">
    <property type="entry name" value="Kelch motif"/>
    <property type="match status" value="1"/>
</dbReference>
<dbReference type="OrthoDB" id="432528at2759"/>
<proteinExistence type="predicted"/>
<accession>A0A0D7AEI5</accession>
<dbReference type="PANTHER" id="PTHR23244:SF471">
    <property type="entry name" value="GUANINE NUCLEOTIDE-BINDING PROTEIN SUBUNIT BETA 1-RELATED"/>
    <property type="match status" value="1"/>
</dbReference>
<reference evidence="1 2" key="1">
    <citation type="journal article" date="2015" name="Fungal Genet. Biol.">
        <title>Evolution of novel wood decay mechanisms in Agaricales revealed by the genome sequences of Fistulina hepatica and Cylindrobasidium torrendii.</title>
        <authorList>
            <person name="Floudas D."/>
            <person name="Held B.W."/>
            <person name="Riley R."/>
            <person name="Nagy L.G."/>
            <person name="Koehler G."/>
            <person name="Ransdell A.S."/>
            <person name="Younus H."/>
            <person name="Chow J."/>
            <person name="Chiniquy J."/>
            <person name="Lipzen A."/>
            <person name="Tritt A."/>
            <person name="Sun H."/>
            <person name="Haridas S."/>
            <person name="LaButti K."/>
            <person name="Ohm R.A."/>
            <person name="Kues U."/>
            <person name="Blanchette R.A."/>
            <person name="Grigoriev I.V."/>
            <person name="Minto R.E."/>
            <person name="Hibbett D.S."/>
        </authorList>
    </citation>
    <scope>NUCLEOTIDE SEQUENCE [LARGE SCALE GENOMIC DNA]</scope>
    <source>
        <strain evidence="1 2">ATCC 64428</strain>
    </source>
</reference>
<dbReference type="EMBL" id="KN881721">
    <property type="protein sequence ID" value="KIY49786.1"/>
    <property type="molecule type" value="Genomic_DNA"/>
</dbReference>
<dbReference type="Pfam" id="PF01344">
    <property type="entry name" value="Kelch_1"/>
    <property type="match status" value="1"/>
</dbReference>
<dbReference type="Proteomes" id="UP000054144">
    <property type="component" value="Unassembled WGS sequence"/>
</dbReference>
<organism evidence="1 2">
    <name type="scientific">Fistulina hepatica ATCC 64428</name>
    <dbReference type="NCBI Taxonomy" id="1128425"/>
    <lineage>
        <taxon>Eukaryota</taxon>
        <taxon>Fungi</taxon>
        <taxon>Dikarya</taxon>
        <taxon>Basidiomycota</taxon>
        <taxon>Agaricomycotina</taxon>
        <taxon>Agaricomycetes</taxon>
        <taxon>Agaricomycetidae</taxon>
        <taxon>Agaricales</taxon>
        <taxon>Fistulinaceae</taxon>
        <taxon>Fistulina</taxon>
    </lineage>
</organism>
<keyword evidence="2" id="KW-1185">Reference proteome</keyword>
<dbReference type="Gene3D" id="2.120.10.80">
    <property type="entry name" value="Kelch-type beta propeller"/>
    <property type="match status" value="2"/>
</dbReference>
<dbReference type="AlphaFoldDB" id="A0A0D7AEI5"/>
<dbReference type="PANTHER" id="PTHR23244">
    <property type="entry name" value="KELCH REPEAT DOMAIN"/>
    <property type="match status" value="1"/>
</dbReference>
<evidence type="ECO:0000313" key="2">
    <source>
        <dbReference type="Proteomes" id="UP000054144"/>
    </source>
</evidence>
<gene>
    <name evidence="1" type="ORF">FISHEDRAFT_40769</name>
</gene>